<comment type="similarity">
    <text evidence="2">Belongs to the mitochondrion-specific ribosomal protein mL52 family.</text>
</comment>
<organism evidence="10 11">
    <name type="scientific">Glossina austeni</name>
    <name type="common">Savannah tsetse fly</name>
    <dbReference type="NCBI Taxonomy" id="7395"/>
    <lineage>
        <taxon>Eukaryota</taxon>
        <taxon>Metazoa</taxon>
        <taxon>Ecdysozoa</taxon>
        <taxon>Arthropoda</taxon>
        <taxon>Hexapoda</taxon>
        <taxon>Insecta</taxon>
        <taxon>Pterygota</taxon>
        <taxon>Neoptera</taxon>
        <taxon>Endopterygota</taxon>
        <taxon>Diptera</taxon>
        <taxon>Brachycera</taxon>
        <taxon>Muscomorpha</taxon>
        <taxon>Hippoboscoidea</taxon>
        <taxon>Glossinidae</taxon>
        <taxon>Glossina</taxon>
    </lineage>
</organism>
<dbReference type="EnsemblMetazoa" id="GAUT043635-RA">
    <property type="protein sequence ID" value="GAUT043635-PA"/>
    <property type="gene ID" value="GAUT043635"/>
</dbReference>
<dbReference type="Proteomes" id="UP000078200">
    <property type="component" value="Unassembled WGS sequence"/>
</dbReference>
<keyword evidence="6" id="KW-0687">Ribonucleoprotein</keyword>
<evidence type="ECO:0000256" key="5">
    <source>
        <dbReference type="ARBA" id="ARBA00023128"/>
    </source>
</evidence>
<dbReference type="InterPro" id="IPR034596">
    <property type="entry name" value="Ribosomal_mL52"/>
</dbReference>
<feature type="region of interest" description="Disordered" evidence="9">
    <location>
        <begin position="37"/>
        <end position="71"/>
    </location>
</feature>
<keyword evidence="5" id="KW-0496">Mitochondrion</keyword>
<evidence type="ECO:0000256" key="1">
    <source>
        <dbReference type="ARBA" id="ARBA00004173"/>
    </source>
</evidence>
<dbReference type="GO" id="GO:0032543">
    <property type="term" value="P:mitochondrial translation"/>
    <property type="evidence" value="ECO:0007669"/>
    <property type="project" value="InterPro"/>
</dbReference>
<dbReference type="Pfam" id="PF18699">
    <property type="entry name" value="MRPL52"/>
    <property type="match status" value="1"/>
</dbReference>
<keyword evidence="3" id="KW-0809">Transit peptide</keyword>
<evidence type="ECO:0000313" key="11">
    <source>
        <dbReference type="Proteomes" id="UP000078200"/>
    </source>
</evidence>
<proteinExistence type="inferred from homology"/>
<dbReference type="AlphaFoldDB" id="A0A1A9VPR2"/>
<name>A0A1A9VPR2_GLOAU</name>
<comment type="subcellular location">
    <subcellularLocation>
        <location evidence="1">Mitochondrion</location>
    </subcellularLocation>
</comment>
<evidence type="ECO:0000256" key="9">
    <source>
        <dbReference type="SAM" id="MobiDB-lite"/>
    </source>
</evidence>
<dbReference type="GO" id="GO:0003735">
    <property type="term" value="F:structural constituent of ribosome"/>
    <property type="evidence" value="ECO:0007669"/>
    <property type="project" value="InterPro"/>
</dbReference>
<protein>
    <recommendedName>
        <fullName evidence="7">Large ribosomal subunit protein mL52</fullName>
    </recommendedName>
    <alternativeName>
        <fullName evidence="8">39S ribosomal protein L52, mitochondrial</fullName>
    </alternativeName>
</protein>
<keyword evidence="4" id="KW-0689">Ribosomal protein</keyword>
<keyword evidence="11" id="KW-1185">Reference proteome</keyword>
<reference evidence="10" key="1">
    <citation type="submission" date="2020-05" db="UniProtKB">
        <authorList>
            <consortium name="EnsemblMetazoa"/>
        </authorList>
    </citation>
    <scope>IDENTIFICATION</scope>
    <source>
        <strain evidence="10">TTRI</strain>
    </source>
</reference>
<evidence type="ECO:0000256" key="8">
    <source>
        <dbReference type="ARBA" id="ARBA00035425"/>
    </source>
</evidence>
<evidence type="ECO:0000256" key="2">
    <source>
        <dbReference type="ARBA" id="ARBA00007232"/>
    </source>
</evidence>
<dbReference type="PANTHER" id="PTHR34090">
    <property type="entry name" value="39S RIBOSOMAL PROTEIN L52, MITOCHONDRIAL"/>
    <property type="match status" value="1"/>
</dbReference>
<evidence type="ECO:0000256" key="7">
    <source>
        <dbReference type="ARBA" id="ARBA00035181"/>
    </source>
</evidence>
<dbReference type="GO" id="GO:0005762">
    <property type="term" value="C:mitochondrial large ribosomal subunit"/>
    <property type="evidence" value="ECO:0007669"/>
    <property type="project" value="InterPro"/>
</dbReference>
<sequence>MFKILQVSRGIPSNSFRRNVSSSGILAFDQRWREERGLPANPNTFGPLHNLPDYKFSDGRPTPMGSNQRRRVIKQREIATKIVTMCKELDDAKERYERLGLEKQAERQRIMEGKLKPKGKYLLKSNQENKLIT</sequence>
<accession>A0A1A9VPR2</accession>
<dbReference type="VEuPathDB" id="VectorBase:GAUT043635"/>
<evidence type="ECO:0000256" key="6">
    <source>
        <dbReference type="ARBA" id="ARBA00023274"/>
    </source>
</evidence>
<evidence type="ECO:0000313" key="10">
    <source>
        <dbReference type="EnsemblMetazoa" id="GAUT043635-PA"/>
    </source>
</evidence>
<dbReference type="PANTHER" id="PTHR34090:SF1">
    <property type="entry name" value="LARGE RIBOSOMAL SUBUNIT PROTEIN ML52"/>
    <property type="match status" value="1"/>
</dbReference>
<dbReference type="STRING" id="7395.A0A1A9VPR2"/>
<evidence type="ECO:0000256" key="4">
    <source>
        <dbReference type="ARBA" id="ARBA00022980"/>
    </source>
</evidence>
<evidence type="ECO:0000256" key="3">
    <source>
        <dbReference type="ARBA" id="ARBA00022946"/>
    </source>
</evidence>